<organismHost>
    <name type="scientific">Bacillus subtilis</name>
    <dbReference type="NCBI Taxonomy" id="1423"/>
</organismHost>
<keyword evidence="3" id="KW-1185">Reference proteome</keyword>
<dbReference type="GeneID" id="17960004"/>
<sequence>MSEEFIPLEDFEQEKTPEQREVEERQKQKKAIDRIVRGVNDVFEKNYKYEELGWDFTVKIKMPNAIERGRIHATATRYLGGLFDFSNEYHRIVYTTLATLEVCGIDVPEELKAENLYHLDVAYKIGEDFIEWTQTFRV</sequence>
<dbReference type="OrthoDB" id="11715at10239"/>
<dbReference type="RefSeq" id="YP_008771446.1">
    <property type="nucleotide sequence ID" value="NC_022771.1"/>
</dbReference>
<reference evidence="2 3" key="1">
    <citation type="journal article" date="2013" name="Genome Announc.">
        <title>Complete Genome of Bacillus subtilis Myophage Grass.</title>
        <authorList>
            <person name="Miller S.Y."/>
            <person name="Colquhoun J.M."/>
            <person name="Perl A.L."/>
            <person name="Chamakura K.R."/>
            <person name="Kuty Everett G.F."/>
        </authorList>
    </citation>
    <scope>NUCLEOTIDE SEQUENCE [LARGE SCALE GENOMIC DNA]</scope>
</reference>
<evidence type="ECO:0000313" key="3">
    <source>
        <dbReference type="Proteomes" id="UP000017648"/>
    </source>
</evidence>
<dbReference type="KEGG" id="vg:17960004"/>
<protein>
    <recommendedName>
        <fullName evidence="4">Tail assembly chaperone</fullName>
    </recommendedName>
</protein>
<feature type="region of interest" description="Disordered" evidence="1">
    <location>
        <begin position="1"/>
        <end position="26"/>
    </location>
</feature>
<evidence type="ECO:0000256" key="1">
    <source>
        <dbReference type="SAM" id="MobiDB-lite"/>
    </source>
</evidence>
<organism evidence="2 3">
    <name type="scientific">Bacillus phage Grass</name>
    <dbReference type="NCBI Taxonomy" id="1406785"/>
    <lineage>
        <taxon>Viruses</taxon>
        <taxon>Duplodnaviria</taxon>
        <taxon>Heunggongvirae</taxon>
        <taxon>Uroviricota</taxon>
        <taxon>Caudoviricetes</taxon>
        <taxon>Herelleviridae</taxon>
        <taxon>Bastillevirinae</taxon>
        <taxon>Nitunavirus</taxon>
        <taxon>Nitunavirus grass</taxon>
    </lineage>
</organism>
<feature type="compositionally biased region" description="Basic and acidic residues" evidence="1">
    <location>
        <begin position="13"/>
        <end position="26"/>
    </location>
</feature>
<gene>
    <name evidence="2" type="ORF">Grass_80</name>
</gene>
<feature type="compositionally biased region" description="Acidic residues" evidence="1">
    <location>
        <begin position="1"/>
        <end position="12"/>
    </location>
</feature>
<dbReference type="Proteomes" id="UP000017648">
    <property type="component" value="Segment"/>
</dbReference>
<accession>U5PTP4</accession>
<evidence type="ECO:0000313" key="2">
    <source>
        <dbReference type="EMBL" id="AGY47345.1"/>
    </source>
</evidence>
<name>U5PTP4_BPGRA</name>
<proteinExistence type="predicted"/>
<dbReference type="EMBL" id="KF669652">
    <property type="protein sequence ID" value="AGY47345.1"/>
    <property type="molecule type" value="Genomic_DNA"/>
</dbReference>
<evidence type="ECO:0008006" key="4">
    <source>
        <dbReference type="Google" id="ProtNLM"/>
    </source>
</evidence>